<organism evidence="2 3">
    <name type="scientific">Ampelomyces quisqualis</name>
    <name type="common">Powdery mildew agent</name>
    <dbReference type="NCBI Taxonomy" id="50730"/>
    <lineage>
        <taxon>Eukaryota</taxon>
        <taxon>Fungi</taxon>
        <taxon>Dikarya</taxon>
        <taxon>Ascomycota</taxon>
        <taxon>Pezizomycotina</taxon>
        <taxon>Dothideomycetes</taxon>
        <taxon>Pleosporomycetidae</taxon>
        <taxon>Pleosporales</taxon>
        <taxon>Pleosporineae</taxon>
        <taxon>Phaeosphaeriaceae</taxon>
        <taxon>Ampelomyces</taxon>
    </lineage>
</organism>
<keyword evidence="2" id="KW-0418">Kinase</keyword>
<dbReference type="OrthoDB" id="8300194at2759"/>
<evidence type="ECO:0000313" key="2">
    <source>
        <dbReference type="EMBL" id="KAF1912127.1"/>
    </source>
</evidence>
<sequence length="290" mass="32923">MAENNSPSACSACGWTSQKQRCCHYASTVKLFYGADARGVWYIGTDFVLKERPADPPTYEVTNTQFLHAHTSVPITEIAKHWLDKDGRQFIMVDRVEGEDLQTAWPTLSQDAKIRIAGQTASFLEQLRNLQSDKMASIGNAPLYSGWLFLQGAGTPHGPFASEDELWQSLVRKLEKLPEKVRDAFHKRLPPCAPYTFTHGDLTTVNIMVKDGNLVAIIDWERAGYFPVWWEYTAAGIGLGKEDAEWKELLQSKMQPFEDGKAFWKNFLQLSRYPDLDDGVKDFVEELLLR</sequence>
<dbReference type="Pfam" id="PF01636">
    <property type="entry name" value="APH"/>
    <property type="match status" value="1"/>
</dbReference>
<accession>A0A6A5QD15</accession>
<dbReference type="GO" id="GO:0016301">
    <property type="term" value="F:kinase activity"/>
    <property type="evidence" value="ECO:0007669"/>
    <property type="project" value="UniProtKB-KW"/>
</dbReference>
<dbReference type="InterPro" id="IPR011009">
    <property type="entry name" value="Kinase-like_dom_sf"/>
</dbReference>
<evidence type="ECO:0000259" key="1">
    <source>
        <dbReference type="Pfam" id="PF01636"/>
    </source>
</evidence>
<protein>
    <submittedName>
        <fullName evidence="2">Kinase-like domain-containing protein</fullName>
    </submittedName>
</protein>
<dbReference type="PANTHER" id="PTHR21310:SF48">
    <property type="entry name" value="AMINOGLYCOSIDE PHOSPHOTRANSFERASE DOMAIN-CONTAINING PROTEIN"/>
    <property type="match status" value="1"/>
</dbReference>
<dbReference type="PANTHER" id="PTHR21310">
    <property type="entry name" value="AMINOGLYCOSIDE PHOSPHOTRANSFERASE-RELATED-RELATED"/>
    <property type="match status" value="1"/>
</dbReference>
<dbReference type="EMBL" id="ML979141">
    <property type="protein sequence ID" value="KAF1912127.1"/>
    <property type="molecule type" value="Genomic_DNA"/>
</dbReference>
<keyword evidence="2" id="KW-0808">Transferase</keyword>
<proteinExistence type="predicted"/>
<gene>
    <name evidence="2" type="ORF">BDU57DRAFT_523504</name>
</gene>
<name>A0A6A5QD15_AMPQU</name>
<feature type="domain" description="Aminoglycoside phosphotransferase" evidence="1">
    <location>
        <begin position="34"/>
        <end position="234"/>
    </location>
</feature>
<reference evidence="2" key="1">
    <citation type="journal article" date="2020" name="Stud. Mycol.">
        <title>101 Dothideomycetes genomes: a test case for predicting lifestyles and emergence of pathogens.</title>
        <authorList>
            <person name="Haridas S."/>
            <person name="Albert R."/>
            <person name="Binder M."/>
            <person name="Bloem J."/>
            <person name="Labutti K."/>
            <person name="Salamov A."/>
            <person name="Andreopoulos B."/>
            <person name="Baker S."/>
            <person name="Barry K."/>
            <person name="Bills G."/>
            <person name="Bluhm B."/>
            <person name="Cannon C."/>
            <person name="Castanera R."/>
            <person name="Culley D."/>
            <person name="Daum C."/>
            <person name="Ezra D."/>
            <person name="Gonzalez J."/>
            <person name="Henrissat B."/>
            <person name="Kuo A."/>
            <person name="Liang C."/>
            <person name="Lipzen A."/>
            <person name="Lutzoni F."/>
            <person name="Magnuson J."/>
            <person name="Mondo S."/>
            <person name="Nolan M."/>
            <person name="Ohm R."/>
            <person name="Pangilinan J."/>
            <person name="Park H.-J."/>
            <person name="Ramirez L."/>
            <person name="Alfaro M."/>
            <person name="Sun H."/>
            <person name="Tritt A."/>
            <person name="Yoshinaga Y."/>
            <person name="Zwiers L.-H."/>
            <person name="Turgeon B."/>
            <person name="Goodwin S."/>
            <person name="Spatafora J."/>
            <person name="Crous P."/>
            <person name="Grigoriev I."/>
        </authorList>
    </citation>
    <scope>NUCLEOTIDE SEQUENCE</scope>
    <source>
        <strain evidence="2">HMLAC05119</strain>
    </source>
</reference>
<dbReference type="InterPro" id="IPR051678">
    <property type="entry name" value="AGP_Transferase"/>
</dbReference>
<evidence type="ECO:0000313" key="3">
    <source>
        <dbReference type="Proteomes" id="UP000800096"/>
    </source>
</evidence>
<dbReference type="AlphaFoldDB" id="A0A6A5QD15"/>
<dbReference type="Proteomes" id="UP000800096">
    <property type="component" value="Unassembled WGS sequence"/>
</dbReference>
<dbReference type="SUPFAM" id="SSF56112">
    <property type="entry name" value="Protein kinase-like (PK-like)"/>
    <property type="match status" value="1"/>
</dbReference>
<dbReference type="CDD" id="cd05120">
    <property type="entry name" value="APH_ChoK_like"/>
    <property type="match status" value="1"/>
</dbReference>
<keyword evidence="3" id="KW-1185">Reference proteome</keyword>
<dbReference type="InterPro" id="IPR002575">
    <property type="entry name" value="Aminoglycoside_PTrfase"/>
</dbReference>
<dbReference type="Gene3D" id="3.90.1200.10">
    <property type="match status" value="1"/>
</dbReference>